<dbReference type="AlphaFoldDB" id="A0A8B8UZM0"/>
<dbReference type="GeneID" id="54633630"/>
<reference evidence="1" key="3">
    <citation type="submission" date="2025-07" db="EMBL/GenBank/DDBJ databases">
        <authorList>
            <consortium name="NCBI Genome Project"/>
        </authorList>
    </citation>
    <scope>NUCLEOTIDE SEQUENCE</scope>
    <source>
        <strain evidence="1">CBS432</strain>
    </source>
</reference>
<evidence type="ECO:0000313" key="1">
    <source>
        <dbReference type="RefSeq" id="XP_033769205.1"/>
    </source>
</evidence>
<dbReference type="KEGG" id="spao:SPAR_O02010"/>
<dbReference type="OrthoDB" id="5563539at2759"/>
<reference evidence="1" key="2">
    <citation type="submission" date="2020-01" db="EMBL/GenBank/DDBJ databases">
        <title>Population-level Yeast Reference Genomes.</title>
        <authorList>
            <person name="Yue J.-X."/>
        </authorList>
    </citation>
    <scope>NUCLEOTIDE SEQUENCE</scope>
    <source>
        <strain evidence="1">CBS432</strain>
    </source>
</reference>
<name>A0A8B8UZM0_SACPA</name>
<protein>
    <recommendedName>
        <fullName evidence="2">YOR062C-like protein</fullName>
    </recommendedName>
</protein>
<dbReference type="VEuPathDB" id="FungiDB:SPAR_O02010"/>
<dbReference type="GO" id="GO:0005773">
    <property type="term" value="C:vacuole"/>
    <property type="evidence" value="ECO:0007669"/>
    <property type="project" value="GOC"/>
</dbReference>
<dbReference type="InterPro" id="IPR052292">
    <property type="entry name" value="Glucose_repression_reg"/>
</dbReference>
<reference evidence="1" key="1">
    <citation type="journal article" date="2017" name="Nat. Genet.">
        <title>Contrasting evolutionary genome dynamics between domesticated and wild yeasts.</title>
        <authorList>
            <person name="Yue J.X."/>
            <person name="Li J."/>
            <person name="Aigrain L."/>
            <person name="Hallin J."/>
            <person name="Persson K."/>
            <person name="Oliver K."/>
            <person name="Bergstrom A."/>
            <person name="Coupland P."/>
            <person name="Warringer J."/>
            <person name="Lagomarsino M.C."/>
            <person name="Fischer G."/>
            <person name="Durbin R."/>
            <person name="Liti G."/>
        </authorList>
    </citation>
    <scope>NUCLEOTIDE SEQUENCE</scope>
    <source>
        <strain evidence="1">CBS432</strain>
    </source>
</reference>
<organism evidence="1">
    <name type="scientific">Saccharomyces paradoxus</name>
    <name type="common">Yeast</name>
    <name type="synonym">Saccharomyces douglasii</name>
    <dbReference type="NCBI Taxonomy" id="27291"/>
    <lineage>
        <taxon>Eukaryota</taxon>
        <taxon>Fungi</taxon>
        <taxon>Dikarya</taxon>
        <taxon>Ascomycota</taxon>
        <taxon>Saccharomycotina</taxon>
        <taxon>Saccharomycetes</taxon>
        <taxon>Saccharomycetales</taxon>
        <taxon>Saccharomycetaceae</taxon>
        <taxon>Saccharomyces</taxon>
    </lineage>
</organism>
<accession>A0A8B8UZM0</accession>
<dbReference type="GO" id="GO:0042149">
    <property type="term" value="P:cellular response to glucose starvation"/>
    <property type="evidence" value="ECO:0007669"/>
    <property type="project" value="TreeGrafter"/>
</dbReference>
<dbReference type="PANTHER" id="PTHR28051:SF1">
    <property type="entry name" value="PROTEIN MTL1-RELATED"/>
    <property type="match status" value="1"/>
</dbReference>
<dbReference type="RefSeq" id="XP_033769205.1">
    <property type="nucleotide sequence ID" value="XM_033913314.1"/>
</dbReference>
<dbReference type="GO" id="GO:0007039">
    <property type="term" value="P:protein catabolic process in the vacuole"/>
    <property type="evidence" value="ECO:0007669"/>
    <property type="project" value="TreeGrafter"/>
</dbReference>
<sequence length="268" mass="31743">MTSLDDTVLTKKNIALLDNATNYIRPAIDYFHFRWDCDSLDVSTTWRLLLKMRKHKLLRLPSCSSENEFDYTIYMARLYHCMWRRWSIKHFNLDDCKINPLNINWNKEIDVTVLYGPDLVGIHEREQPASTDFHVRNIKKQGKQLSDTAKDESGSSPLDKDGVFSLNGKWSSQRSISFNDTVRRRDIDKRGRFRESCVLINDINQFQSYSIVWDENRHRYRRQALPDTYCYDHLYLNGNETPRKMSNDDITIPQNLHSITEGSYIYIK</sequence>
<dbReference type="PANTHER" id="PTHR28051">
    <property type="entry name" value="PROTEIN MTL1-RELATED"/>
    <property type="match status" value="1"/>
</dbReference>
<proteinExistence type="predicted"/>
<gene>
    <name evidence="1" type="ORF">SPAR_O02010</name>
</gene>
<evidence type="ECO:0008006" key="2">
    <source>
        <dbReference type="Google" id="ProtNLM"/>
    </source>
</evidence>
<reference evidence="1" key="4">
    <citation type="submission" date="2025-08" db="UniProtKB">
        <authorList>
            <consortium name="RefSeq"/>
        </authorList>
    </citation>
    <scope>IDENTIFICATION</scope>
    <source>
        <strain evidence="1">CBS432</strain>
    </source>
</reference>